<dbReference type="EC" id="2.4.1.17" evidence="5"/>
<comment type="similarity">
    <text evidence="1 4">Belongs to the UDP-glycosyltransferase family.</text>
</comment>
<keyword evidence="3 4" id="KW-0808">Transferase</keyword>
<dbReference type="PROSITE" id="PS00375">
    <property type="entry name" value="UDPGT"/>
    <property type="match status" value="1"/>
</dbReference>
<dbReference type="PANTHER" id="PTHR48043">
    <property type="entry name" value="EG:EG0003.4 PROTEIN-RELATED"/>
    <property type="match status" value="1"/>
</dbReference>
<keyword evidence="5" id="KW-0812">Transmembrane</keyword>
<protein>
    <recommendedName>
        <fullName evidence="5">UDP-glucuronosyltransferase</fullName>
        <ecNumber evidence="5">2.4.1.17</ecNumber>
    </recommendedName>
</protein>
<dbReference type="EMBL" id="JAVRBK010000004">
    <property type="protein sequence ID" value="KAK5645050.1"/>
    <property type="molecule type" value="Genomic_DNA"/>
</dbReference>
<keyword evidence="5" id="KW-0732">Signal</keyword>
<dbReference type="Proteomes" id="UP001329430">
    <property type="component" value="Chromosome 4"/>
</dbReference>
<sequence length="517" mass="58604">MNSVLELLVLTLLINGAFSAKILGIFQGFAYSHQQLGNKILYELAARGHQVTAIIPGPFAPKTTIKNYKPVKIELPDFIEDKIPDLYKEAERGIINRVLYMDAMGIIFGEMVFNQTTVQDLLKSNEEFDMVIVEQFLNEAFKGFCYHYKAHCVVVSTIGTSRWTDFQMGNPINPSYMPDVLLSYSNNMNFCERLVNSLTFLLATVNFFLFTLPKHNEMVQKNFPGAPHINELYFNSSLMLLNSHVSINSAVPLVPNMIEIGGFHVDPPKKLPKDLQDYLDEAKDGVIYFSMGSNLKVKDMEEGKRNAILNVLSKLKQKVLWKWETDSLPNQPKNVHLRKWLPQQDILAHPNVKLFITHGGLLSTIEAIYHGVPIVGVPVFGDQLMNTARAEVGGYGKGVHFKTLTEEAFGNAVNEVLNNPKYMENAKQRSKILHDQPMKPIDRAMYWIEYVLRHNGAPHLRTSALNLHWFQVLCLDVIVFIAFVVFIVIFAICKVINIACPKGPKKLKLQNKAKKKN</sequence>
<evidence type="ECO:0000256" key="1">
    <source>
        <dbReference type="ARBA" id="ARBA00009995"/>
    </source>
</evidence>
<evidence type="ECO:0000256" key="4">
    <source>
        <dbReference type="RuleBase" id="RU003718"/>
    </source>
</evidence>
<feature type="chain" id="PRO_5042664916" description="UDP-glucuronosyltransferase" evidence="5">
    <location>
        <begin position="20"/>
        <end position="517"/>
    </location>
</feature>
<evidence type="ECO:0000313" key="6">
    <source>
        <dbReference type="EMBL" id="KAK5645050.1"/>
    </source>
</evidence>
<dbReference type="AlphaFoldDB" id="A0AAN7ZG46"/>
<name>A0AAN7ZG46_9COLE</name>
<dbReference type="PANTHER" id="PTHR48043:SF159">
    <property type="entry name" value="EG:EG0003.4 PROTEIN-RELATED"/>
    <property type="match status" value="1"/>
</dbReference>
<comment type="catalytic activity">
    <reaction evidence="5">
        <text>glucuronate acceptor + UDP-alpha-D-glucuronate = acceptor beta-D-glucuronoside + UDP + H(+)</text>
        <dbReference type="Rhea" id="RHEA:21032"/>
        <dbReference type="ChEBI" id="CHEBI:15378"/>
        <dbReference type="ChEBI" id="CHEBI:58052"/>
        <dbReference type="ChEBI" id="CHEBI:58223"/>
        <dbReference type="ChEBI" id="CHEBI:132367"/>
        <dbReference type="ChEBI" id="CHEBI:132368"/>
        <dbReference type="EC" id="2.4.1.17"/>
    </reaction>
</comment>
<proteinExistence type="inferred from homology"/>
<gene>
    <name evidence="6" type="ORF">RI129_006350</name>
</gene>
<reference evidence="6 7" key="1">
    <citation type="journal article" date="2024" name="Insects">
        <title>An Improved Chromosome-Level Genome Assembly of the Firefly Pyrocoelia pectoralis.</title>
        <authorList>
            <person name="Fu X."/>
            <person name="Meyer-Rochow V.B."/>
            <person name="Ballantyne L."/>
            <person name="Zhu X."/>
        </authorList>
    </citation>
    <scope>NUCLEOTIDE SEQUENCE [LARGE SCALE GENOMIC DNA]</scope>
    <source>
        <strain evidence="6">XCY_ONT2</strain>
    </source>
</reference>
<dbReference type="Gene3D" id="3.40.50.2000">
    <property type="entry name" value="Glycogen Phosphorylase B"/>
    <property type="match status" value="1"/>
</dbReference>
<dbReference type="GO" id="GO:0015020">
    <property type="term" value="F:glucuronosyltransferase activity"/>
    <property type="evidence" value="ECO:0007669"/>
    <property type="project" value="UniProtKB-EC"/>
</dbReference>
<organism evidence="6 7">
    <name type="scientific">Pyrocoelia pectoralis</name>
    <dbReference type="NCBI Taxonomy" id="417401"/>
    <lineage>
        <taxon>Eukaryota</taxon>
        <taxon>Metazoa</taxon>
        <taxon>Ecdysozoa</taxon>
        <taxon>Arthropoda</taxon>
        <taxon>Hexapoda</taxon>
        <taxon>Insecta</taxon>
        <taxon>Pterygota</taxon>
        <taxon>Neoptera</taxon>
        <taxon>Endopterygota</taxon>
        <taxon>Coleoptera</taxon>
        <taxon>Polyphaga</taxon>
        <taxon>Elateriformia</taxon>
        <taxon>Elateroidea</taxon>
        <taxon>Lampyridae</taxon>
        <taxon>Lampyrinae</taxon>
        <taxon>Pyrocoelia</taxon>
    </lineage>
</organism>
<keyword evidence="5" id="KW-1133">Transmembrane helix</keyword>
<feature type="transmembrane region" description="Helical" evidence="5">
    <location>
        <begin position="469"/>
        <end position="492"/>
    </location>
</feature>
<evidence type="ECO:0000256" key="2">
    <source>
        <dbReference type="ARBA" id="ARBA00022676"/>
    </source>
</evidence>
<dbReference type="InterPro" id="IPR035595">
    <property type="entry name" value="UDP_glycos_trans_CS"/>
</dbReference>
<dbReference type="InterPro" id="IPR002213">
    <property type="entry name" value="UDP_glucos_trans"/>
</dbReference>
<evidence type="ECO:0000256" key="3">
    <source>
        <dbReference type="ARBA" id="ARBA00022679"/>
    </source>
</evidence>
<keyword evidence="7" id="KW-1185">Reference proteome</keyword>
<dbReference type="SUPFAM" id="SSF53756">
    <property type="entry name" value="UDP-Glycosyltransferase/glycogen phosphorylase"/>
    <property type="match status" value="1"/>
</dbReference>
<dbReference type="InterPro" id="IPR050271">
    <property type="entry name" value="UDP-glycosyltransferase"/>
</dbReference>
<dbReference type="Pfam" id="PF00201">
    <property type="entry name" value="UDPGT"/>
    <property type="match status" value="1"/>
</dbReference>
<evidence type="ECO:0000313" key="7">
    <source>
        <dbReference type="Proteomes" id="UP001329430"/>
    </source>
</evidence>
<evidence type="ECO:0000256" key="5">
    <source>
        <dbReference type="RuleBase" id="RU362059"/>
    </source>
</evidence>
<dbReference type="CDD" id="cd03784">
    <property type="entry name" value="GT1_Gtf-like"/>
    <property type="match status" value="1"/>
</dbReference>
<keyword evidence="5" id="KW-0472">Membrane</keyword>
<dbReference type="GO" id="GO:0016020">
    <property type="term" value="C:membrane"/>
    <property type="evidence" value="ECO:0007669"/>
    <property type="project" value="UniProtKB-SubCell"/>
</dbReference>
<comment type="subcellular location">
    <subcellularLocation>
        <location evidence="5">Membrane</location>
        <topology evidence="5">Single-pass membrane protein</topology>
    </subcellularLocation>
</comment>
<dbReference type="FunFam" id="3.40.50.2000:FF:000050">
    <property type="entry name" value="UDP-glucuronosyltransferase"/>
    <property type="match status" value="1"/>
</dbReference>
<accession>A0AAN7ZG46</accession>
<feature type="signal peptide" evidence="5">
    <location>
        <begin position="1"/>
        <end position="19"/>
    </location>
</feature>
<comment type="caution">
    <text evidence="6">The sequence shown here is derived from an EMBL/GenBank/DDBJ whole genome shotgun (WGS) entry which is preliminary data.</text>
</comment>
<keyword evidence="2 4" id="KW-0328">Glycosyltransferase</keyword>